<dbReference type="Proteomes" id="UP000247892">
    <property type="component" value="Unassembled WGS sequence"/>
</dbReference>
<evidence type="ECO:0000259" key="2">
    <source>
        <dbReference type="Pfam" id="PF13649"/>
    </source>
</evidence>
<keyword evidence="3" id="KW-0489">Methyltransferase</keyword>
<evidence type="ECO:0000256" key="1">
    <source>
        <dbReference type="ARBA" id="ARBA00022679"/>
    </source>
</evidence>
<dbReference type="AlphaFoldDB" id="A0A318LRY6"/>
<dbReference type="InterPro" id="IPR029063">
    <property type="entry name" value="SAM-dependent_MTases_sf"/>
</dbReference>
<protein>
    <submittedName>
        <fullName evidence="3">Methyltransferase type 11</fullName>
    </submittedName>
</protein>
<dbReference type="EMBL" id="MASU01000005">
    <property type="protein sequence ID" value="PXY36154.1"/>
    <property type="molecule type" value="Genomic_DNA"/>
</dbReference>
<dbReference type="GO" id="GO:0008168">
    <property type="term" value="F:methyltransferase activity"/>
    <property type="evidence" value="ECO:0007669"/>
    <property type="project" value="UniProtKB-KW"/>
</dbReference>
<sequence>MPDPIFADRRLAPLYDAFEGARDDLAAYLAIAGELGARRVVDVGCGTGSLAILLAESGRTVVGADPAEASLEIAKAKDRAGRITWVHGDATTLPAFGADLAVLTGNVAQVFLTDAAWAQTLRGIHAALRPGGHLVFETRRPGRRAWEDWAADPAPVTVDVPGTGPVRRSLEVTDVSPPLVSFRHVYEFLADGAVLTSDSTIRFRDRDEVEASLSAEGYRVLDVREAPDRPGREFVFLARRTG</sequence>
<proteinExistence type="predicted"/>
<name>A0A318LRY6_9PSEU</name>
<reference evidence="3 4" key="1">
    <citation type="submission" date="2016-07" db="EMBL/GenBank/DDBJ databases">
        <title>Draft genome sequence of Prauserella sp. YIM 121212, isolated from alkaline soil.</title>
        <authorList>
            <person name="Ruckert C."/>
            <person name="Albersmeier A."/>
            <person name="Jiang C.-L."/>
            <person name="Jiang Y."/>
            <person name="Kalinowski J."/>
            <person name="Schneider O."/>
            <person name="Winkler A."/>
            <person name="Zotchev S.B."/>
        </authorList>
    </citation>
    <scope>NUCLEOTIDE SEQUENCE [LARGE SCALE GENOMIC DNA]</scope>
    <source>
        <strain evidence="3 4">YIM 121212</strain>
    </source>
</reference>
<dbReference type="InterPro" id="IPR041698">
    <property type="entry name" value="Methyltransf_25"/>
</dbReference>
<comment type="caution">
    <text evidence="3">The sequence shown here is derived from an EMBL/GenBank/DDBJ whole genome shotgun (WGS) entry which is preliminary data.</text>
</comment>
<dbReference type="Gene3D" id="3.40.50.150">
    <property type="entry name" value="Vaccinia Virus protein VP39"/>
    <property type="match status" value="1"/>
</dbReference>
<gene>
    <name evidence="3" type="ORF">BA062_11995</name>
</gene>
<dbReference type="CDD" id="cd02440">
    <property type="entry name" value="AdoMet_MTases"/>
    <property type="match status" value="1"/>
</dbReference>
<dbReference type="PANTHER" id="PTHR43861">
    <property type="entry name" value="TRANS-ACONITATE 2-METHYLTRANSFERASE-RELATED"/>
    <property type="match status" value="1"/>
</dbReference>
<dbReference type="Pfam" id="PF13649">
    <property type="entry name" value="Methyltransf_25"/>
    <property type="match status" value="1"/>
</dbReference>
<keyword evidence="4" id="KW-1185">Reference proteome</keyword>
<organism evidence="3 4">
    <name type="scientific">Prauserella flavalba</name>
    <dbReference type="NCBI Taxonomy" id="1477506"/>
    <lineage>
        <taxon>Bacteria</taxon>
        <taxon>Bacillati</taxon>
        <taxon>Actinomycetota</taxon>
        <taxon>Actinomycetes</taxon>
        <taxon>Pseudonocardiales</taxon>
        <taxon>Pseudonocardiaceae</taxon>
        <taxon>Prauserella</taxon>
    </lineage>
</organism>
<feature type="domain" description="Methyltransferase" evidence="2">
    <location>
        <begin position="40"/>
        <end position="132"/>
    </location>
</feature>
<dbReference type="GO" id="GO:0032259">
    <property type="term" value="P:methylation"/>
    <property type="evidence" value="ECO:0007669"/>
    <property type="project" value="UniProtKB-KW"/>
</dbReference>
<dbReference type="OrthoDB" id="9811589at2"/>
<keyword evidence="1 3" id="KW-0808">Transferase</keyword>
<accession>A0A318LRY6</accession>
<dbReference type="SUPFAM" id="SSF53335">
    <property type="entry name" value="S-adenosyl-L-methionine-dependent methyltransferases"/>
    <property type="match status" value="1"/>
</dbReference>
<dbReference type="RefSeq" id="WP_110336154.1">
    <property type="nucleotide sequence ID" value="NZ_MASU01000005.1"/>
</dbReference>
<evidence type="ECO:0000313" key="4">
    <source>
        <dbReference type="Proteomes" id="UP000247892"/>
    </source>
</evidence>
<evidence type="ECO:0000313" key="3">
    <source>
        <dbReference type="EMBL" id="PXY36154.1"/>
    </source>
</evidence>